<dbReference type="EMBL" id="PJCJ01000004">
    <property type="protein sequence ID" value="PLV15240.1"/>
    <property type="molecule type" value="Genomic_DNA"/>
</dbReference>
<sequence length="56" mass="5920">MFVKCLDAGDGSGDIIVELPDNVMEAIGLKSGDMLSIEKADDVIVLKPTRNAPSTE</sequence>
<organism evidence="1 2">
    <name type="scientific">Pseudomonas plecoglossicida</name>
    <dbReference type="NCBI Taxonomy" id="70775"/>
    <lineage>
        <taxon>Bacteria</taxon>
        <taxon>Pseudomonadati</taxon>
        <taxon>Pseudomonadota</taxon>
        <taxon>Gammaproteobacteria</taxon>
        <taxon>Pseudomonadales</taxon>
        <taxon>Pseudomonadaceae</taxon>
        <taxon>Pseudomonas</taxon>
    </lineage>
</organism>
<protein>
    <submittedName>
        <fullName evidence="1">AbrB family transcriptional regulator</fullName>
    </submittedName>
</protein>
<reference evidence="1 2" key="1">
    <citation type="submission" date="2017-12" db="EMBL/GenBank/DDBJ databases">
        <title>Detection of the carbapenemase gene blaVIM-5 in members of the Pseudomonas putida group isolated from polluted Nigerian wetlands.</title>
        <authorList>
            <person name="Adelowo O."/>
            <person name="Vollmers J."/>
            <person name="Maeusezahl I."/>
            <person name="Kaster A.-K."/>
            <person name="Mueller J.A."/>
        </authorList>
    </citation>
    <scope>NUCLEOTIDE SEQUENCE [LARGE SCALE GENOMIC DNA]</scope>
    <source>
        <strain evidence="1 2">MR69</strain>
    </source>
</reference>
<keyword evidence="2" id="KW-1185">Reference proteome</keyword>
<gene>
    <name evidence="1" type="ORF">CXG47_10135</name>
</gene>
<name>A0ABX4U3B3_PSEDL</name>
<dbReference type="Proteomes" id="UP000234744">
    <property type="component" value="Unassembled WGS sequence"/>
</dbReference>
<evidence type="ECO:0000313" key="2">
    <source>
        <dbReference type="Proteomes" id="UP000234744"/>
    </source>
</evidence>
<evidence type="ECO:0000313" key="1">
    <source>
        <dbReference type="EMBL" id="PLV15240.1"/>
    </source>
</evidence>
<dbReference type="Gene3D" id="2.10.260.10">
    <property type="match status" value="1"/>
</dbReference>
<dbReference type="InterPro" id="IPR037914">
    <property type="entry name" value="SpoVT-AbrB_sf"/>
</dbReference>
<proteinExistence type="predicted"/>
<comment type="caution">
    <text evidence="1">The sequence shown here is derived from an EMBL/GenBank/DDBJ whole genome shotgun (WGS) entry which is preliminary data.</text>
</comment>
<accession>A0ABX4U3B3</accession>
<dbReference type="SUPFAM" id="SSF89447">
    <property type="entry name" value="AbrB/MazE/MraZ-like"/>
    <property type="match status" value="1"/>
</dbReference>